<keyword evidence="4" id="KW-1185">Reference proteome</keyword>
<dbReference type="Gene3D" id="3.10.350.10">
    <property type="entry name" value="LysM domain"/>
    <property type="match status" value="1"/>
</dbReference>
<name>A0A7H1MNA7_9LACO</name>
<evidence type="ECO:0000313" key="3">
    <source>
        <dbReference type="EMBL" id="QNT64943.1"/>
    </source>
</evidence>
<accession>A0A7H1MNA7</accession>
<evidence type="ECO:0000256" key="2">
    <source>
        <dbReference type="SAM" id="Phobius"/>
    </source>
</evidence>
<feature type="transmembrane region" description="Helical" evidence="2">
    <location>
        <begin position="34"/>
        <end position="57"/>
    </location>
</feature>
<evidence type="ECO:0000256" key="1">
    <source>
        <dbReference type="SAM" id="MobiDB-lite"/>
    </source>
</evidence>
<organism evidence="3 4">
    <name type="scientific">Weissella koreensis</name>
    <dbReference type="NCBI Taxonomy" id="165096"/>
    <lineage>
        <taxon>Bacteria</taxon>
        <taxon>Bacillati</taxon>
        <taxon>Bacillota</taxon>
        <taxon>Bacilli</taxon>
        <taxon>Lactobacillales</taxon>
        <taxon>Lactobacillaceae</taxon>
        <taxon>Weissella</taxon>
    </lineage>
</organism>
<dbReference type="EMBL" id="CP043431">
    <property type="protein sequence ID" value="QNT64943.1"/>
    <property type="molecule type" value="Genomic_DNA"/>
</dbReference>
<keyword evidence="2" id="KW-1133">Transmembrane helix</keyword>
<dbReference type="CDD" id="cd00118">
    <property type="entry name" value="LysM"/>
    <property type="match status" value="1"/>
</dbReference>
<sequence>MDDQNKPWETSFDNQEETVKKYSRTANRKKTKRVSFVVGLLVTLILVLSFVPVYSYLKELNNPNQASQGTAVSGLSNNQTKTSTSKVDGQTKSEKDKLKKQKASEAKAASEKKAAKAKSDSEEKAAKDSEEQAAKAKSSSEEEAAKESSDKAESTVKMELPSNRPTLYGFAAANNISVDQLYALNPGLTADNYTQWIGKDVKVK</sequence>
<dbReference type="RefSeq" id="WP_006845294.1">
    <property type="nucleotide sequence ID" value="NZ_CP026847.1"/>
</dbReference>
<feature type="region of interest" description="Disordered" evidence="1">
    <location>
        <begin position="1"/>
        <end position="24"/>
    </location>
</feature>
<keyword evidence="2" id="KW-0812">Transmembrane</keyword>
<dbReference type="AlphaFoldDB" id="A0A7H1MNA7"/>
<evidence type="ECO:0000313" key="4">
    <source>
        <dbReference type="Proteomes" id="UP000516446"/>
    </source>
</evidence>
<dbReference type="OMA" id="FAVTHGM"/>
<reference evidence="3 4" key="1">
    <citation type="submission" date="2019-08" db="EMBL/GenBank/DDBJ databases">
        <authorList>
            <person name="Chang H.C."/>
            <person name="Mun S.Y."/>
        </authorList>
    </citation>
    <scope>NUCLEOTIDE SEQUENCE [LARGE SCALE GENOMIC DNA]</scope>
    <source>
        <strain evidence="3 4">SK</strain>
    </source>
</reference>
<proteinExistence type="predicted"/>
<dbReference type="InterPro" id="IPR036779">
    <property type="entry name" value="LysM_dom_sf"/>
</dbReference>
<feature type="compositionally biased region" description="Polar residues" evidence="1">
    <location>
        <begin position="66"/>
        <end position="88"/>
    </location>
</feature>
<dbReference type="Proteomes" id="UP000516446">
    <property type="component" value="Chromosome"/>
</dbReference>
<gene>
    <name evidence="3" type="ORF">FY536_06645</name>
</gene>
<feature type="region of interest" description="Disordered" evidence="1">
    <location>
        <begin position="66"/>
        <end position="158"/>
    </location>
</feature>
<feature type="compositionally biased region" description="Basic and acidic residues" evidence="1">
    <location>
        <begin position="89"/>
        <end position="156"/>
    </location>
</feature>
<keyword evidence="2" id="KW-0472">Membrane</keyword>
<dbReference type="InterPro" id="IPR018392">
    <property type="entry name" value="LysM"/>
</dbReference>
<protein>
    <submittedName>
        <fullName evidence="3">LysM peptidoglycan-binding domain-containing protein</fullName>
    </submittedName>
</protein>